<dbReference type="EMBL" id="JAVLSF010001242">
    <property type="protein sequence ID" value="MDR9778814.1"/>
    <property type="molecule type" value="Genomic_DNA"/>
</dbReference>
<dbReference type="Proteomes" id="UP001268610">
    <property type="component" value="Unassembled WGS sequence"/>
</dbReference>
<dbReference type="AlphaFoldDB" id="A0AAJ2LSF5"/>
<reference evidence="1" key="1">
    <citation type="submission" date="2023-04" db="EMBL/GenBank/DDBJ databases">
        <title>Genomic characterization of faba bean (Vicia faba) microsymbionts in Mexican soils.</title>
        <authorList>
            <person name="Rivera Orduna F.N."/>
            <person name="Guevara-Luna J."/>
            <person name="Yan J."/>
            <person name="Arroyo-Herrera I."/>
            <person name="Li Y."/>
            <person name="Vasquez-Murrieta M.S."/>
            <person name="Wang E.T."/>
        </authorList>
    </citation>
    <scope>NUCLEOTIDE SEQUENCE</scope>
    <source>
        <strain evidence="1">CH26</strain>
    </source>
</reference>
<sequence>EFSLLPPENATGNFNKVVQRIPIKILIDHKAGQPVLRPGLSAVVKVDLRT</sequence>
<proteinExistence type="predicted"/>
<organism evidence="1 2">
    <name type="scientific">Rhizobium hidalgonense</name>
    <dbReference type="NCBI Taxonomy" id="1538159"/>
    <lineage>
        <taxon>Bacteria</taxon>
        <taxon>Pseudomonadati</taxon>
        <taxon>Pseudomonadota</taxon>
        <taxon>Alphaproteobacteria</taxon>
        <taxon>Hyphomicrobiales</taxon>
        <taxon>Rhizobiaceae</taxon>
        <taxon>Rhizobium/Agrobacterium group</taxon>
        <taxon>Rhizobium</taxon>
    </lineage>
</organism>
<feature type="non-terminal residue" evidence="1">
    <location>
        <position position="1"/>
    </location>
</feature>
<evidence type="ECO:0000313" key="1">
    <source>
        <dbReference type="EMBL" id="MDR9778814.1"/>
    </source>
</evidence>
<comment type="caution">
    <text evidence="1">The sequence shown here is derived from an EMBL/GenBank/DDBJ whole genome shotgun (WGS) entry which is preliminary data.</text>
</comment>
<name>A0AAJ2LSF5_9HYPH</name>
<dbReference type="GO" id="GO:0055085">
    <property type="term" value="P:transmembrane transport"/>
    <property type="evidence" value="ECO:0007669"/>
    <property type="project" value="InterPro"/>
</dbReference>
<accession>A0AAJ2LSF5</accession>
<protein>
    <submittedName>
        <fullName evidence="1">HlyD family secretion protein</fullName>
    </submittedName>
</protein>
<dbReference type="Gene3D" id="2.40.30.170">
    <property type="match status" value="1"/>
</dbReference>
<gene>
    <name evidence="1" type="ORF">RJJ65_40420</name>
</gene>
<evidence type="ECO:0000313" key="2">
    <source>
        <dbReference type="Proteomes" id="UP001268610"/>
    </source>
</evidence>